<dbReference type="PROSITE" id="PS01069">
    <property type="entry name" value="DAGK_PROKAR"/>
    <property type="match status" value="1"/>
</dbReference>
<evidence type="ECO:0000256" key="22">
    <source>
        <dbReference type="PIRSR" id="PIRSR600829-3"/>
    </source>
</evidence>
<keyword evidence="15 24" id="KW-1133">Transmembrane helix</keyword>
<keyword evidence="12 24" id="KW-0418">Kinase</keyword>
<reference evidence="25 26" key="1">
    <citation type="submission" date="2017-03" db="EMBL/GenBank/DDBJ databases">
        <title>The genome sequence of Candidatus Rickettsiella viridis.</title>
        <authorList>
            <person name="Nikoh N."/>
            <person name="Tsuchida T."/>
            <person name="Yamaguchi K."/>
            <person name="Maeda T."/>
            <person name="Shigenobu S."/>
            <person name="Fukatsu T."/>
        </authorList>
    </citation>
    <scope>NUCLEOTIDE SEQUENCE [LARGE SCALE GENOMIC DNA]</scope>
    <source>
        <strain evidence="25 26">Ap-RA04</strain>
    </source>
</reference>
<feature type="binding site" evidence="22">
    <location>
        <position position="23"/>
    </location>
    <ligand>
        <name>ATP</name>
        <dbReference type="ChEBI" id="CHEBI:30616"/>
    </ligand>
</feature>
<keyword evidence="10 23" id="KW-0479">Metal-binding</keyword>
<keyword evidence="6" id="KW-0444">Lipid biosynthesis</keyword>
<evidence type="ECO:0000313" key="25">
    <source>
        <dbReference type="EMBL" id="BBB15457.1"/>
    </source>
</evidence>
<feature type="transmembrane region" description="Helical" evidence="24">
    <location>
        <begin position="51"/>
        <end position="70"/>
    </location>
</feature>
<sequence>MFSRLIKATRCSLQGLATIWRHEPAFRLECLLLLVVIIVTLYIDVSKVERLLLIASIGLVLIAEIINSAIEKIVDRIGTEHHVLSGQAKDIGSAAVFLTLLLAIFTWVSILWK</sequence>
<dbReference type="EMBL" id="AP018005">
    <property type="protein sequence ID" value="BBB15457.1"/>
    <property type="molecule type" value="Genomic_DNA"/>
</dbReference>
<keyword evidence="8 24" id="KW-0808">Transferase</keyword>
<dbReference type="PANTHER" id="PTHR34299:SF1">
    <property type="entry name" value="DIACYLGLYCEROL KINASE"/>
    <property type="match status" value="1"/>
</dbReference>
<keyword evidence="9 24" id="KW-0812">Transmembrane</keyword>
<dbReference type="InterPro" id="IPR000829">
    <property type="entry name" value="DAGK"/>
</dbReference>
<accession>A0A2Z5V7J6</accession>
<keyword evidence="13 22" id="KW-0067">ATP-binding</keyword>
<comment type="subcellular location">
    <subcellularLocation>
        <location evidence="1 24">Cell inner membrane</location>
        <topology evidence="1 24">Multi-pass membrane protein</topology>
    </subcellularLocation>
</comment>
<dbReference type="GO" id="GO:0005524">
    <property type="term" value="F:ATP binding"/>
    <property type="evidence" value="ECO:0007669"/>
    <property type="project" value="UniProtKB-KW"/>
</dbReference>
<dbReference type="GO" id="GO:0004143">
    <property type="term" value="F:ATP-dependent diacylglycerol kinase activity"/>
    <property type="evidence" value="ECO:0007669"/>
    <property type="project" value="UniProtKB-EC"/>
</dbReference>
<keyword evidence="14 23" id="KW-0460">Magnesium</keyword>
<keyword evidence="19 24" id="KW-1208">Phospholipid metabolism</keyword>
<feature type="binding site" evidence="23">
    <location>
        <position position="23"/>
    </location>
    <ligand>
        <name>a divalent metal cation</name>
        <dbReference type="ChEBI" id="CHEBI:60240"/>
    </ligand>
</feature>
<keyword evidence="18" id="KW-0594">Phospholipid biosynthesis</keyword>
<evidence type="ECO:0000256" key="20">
    <source>
        <dbReference type="PIRSR" id="PIRSR600829-1"/>
    </source>
</evidence>
<feature type="binding site" evidence="22">
    <location>
        <begin position="80"/>
        <end position="82"/>
    </location>
    <ligand>
        <name>ATP</name>
        <dbReference type="ChEBI" id="CHEBI:30616"/>
    </ligand>
</feature>
<comment type="catalytic activity">
    <reaction evidence="24">
        <text>a 1,2-diacyl-sn-glycerol + ATP = a 1,2-diacyl-sn-glycero-3-phosphate + ADP + H(+)</text>
        <dbReference type="Rhea" id="RHEA:10272"/>
        <dbReference type="ChEBI" id="CHEBI:15378"/>
        <dbReference type="ChEBI" id="CHEBI:17815"/>
        <dbReference type="ChEBI" id="CHEBI:30616"/>
        <dbReference type="ChEBI" id="CHEBI:58608"/>
        <dbReference type="ChEBI" id="CHEBI:456216"/>
        <dbReference type="EC" id="2.7.1.107"/>
    </reaction>
</comment>
<evidence type="ECO:0000256" key="18">
    <source>
        <dbReference type="ARBA" id="ARBA00023209"/>
    </source>
</evidence>
<dbReference type="Gene3D" id="1.10.287.3610">
    <property type="match status" value="1"/>
</dbReference>
<comment type="similarity">
    <text evidence="2 24">Belongs to the bacterial diacylglycerol kinase family.</text>
</comment>
<evidence type="ECO:0000256" key="13">
    <source>
        <dbReference type="ARBA" id="ARBA00022840"/>
    </source>
</evidence>
<evidence type="ECO:0000256" key="12">
    <source>
        <dbReference type="ARBA" id="ARBA00022777"/>
    </source>
</evidence>
<keyword evidence="16 24" id="KW-0443">Lipid metabolism</keyword>
<evidence type="ECO:0000256" key="17">
    <source>
        <dbReference type="ARBA" id="ARBA00023136"/>
    </source>
</evidence>
<evidence type="ECO:0000256" key="6">
    <source>
        <dbReference type="ARBA" id="ARBA00022516"/>
    </source>
</evidence>
<feature type="binding site" evidence="21">
    <location>
        <position position="64"/>
    </location>
    <ligand>
        <name>substrate</name>
    </ligand>
</feature>
<feature type="transmembrane region" description="Helical" evidence="24">
    <location>
        <begin position="26"/>
        <end position="45"/>
    </location>
</feature>
<evidence type="ECO:0000256" key="2">
    <source>
        <dbReference type="ARBA" id="ARBA00005967"/>
    </source>
</evidence>
<evidence type="ECO:0000256" key="15">
    <source>
        <dbReference type="ARBA" id="ARBA00022989"/>
    </source>
</evidence>
<keyword evidence="7 24" id="KW-0997">Cell inner membrane</keyword>
<dbReference type="CDD" id="cd14264">
    <property type="entry name" value="DAGK_IM"/>
    <property type="match status" value="1"/>
</dbReference>
<dbReference type="GO" id="GO:0046872">
    <property type="term" value="F:metal ion binding"/>
    <property type="evidence" value="ECO:0007669"/>
    <property type="project" value="UniProtKB-KW"/>
</dbReference>
<keyword evidence="11 22" id="KW-0547">Nucleotide-binding</keyword>
<evidence type="ECO:0000256" key="7">
    <source>
        <dbReference type="ARBA" id="ARBA00022519"/>
    </source>
</evidence>
<evidence type="ECO:0000256" key="1">
    <source>
        <dbReference type="ARBA" id="ARBA00004429"/>
    </source>
</evidence>
<feature type="binding site" evidence="21">
    <location>
        <position position="50"/>
    </location>
    <ligand>
        <name>substrate</name>
    </ligand>
</feature>
<feature type="active site" description="Proton acceptor" evidence="20">
    <location>
        <position position="64"/>
    </location>
</feature>
<evidence type="ECO:0000256" key="24">
    <source>
        <dbReference type="RuleBase" id="RU363065"/>
    </source>
</evidence>
<dbReference type="OrthoDB" id="9796011at2"/>
<evidence type="ECO:0000256" key="16">
    <source>
        <dbReference type="ARBA" id="ARBA00023098"/>
    </source>
</evidence>
<evidence type="ECO:0000256" key="23">
    <source>
        <dbReference type="PIRSR" id="PIRSR600829-4"/>
    </source>
</evidence>
<name>A0A2Z5V7J6_9COXI</name>
<dbReference type="Proteomes" id="UP000282483">
    <property type="component" value="Chromosome"/>
</dbReference>
<feature type="binding site" evidence="23">
    <location>
        <position position="71"/>
    </location>
    <ligand>
        <name>a divalent metal cation</name>
        <dbReference type="ChEBI" id="CHEBI:60240"/>
    </ligand>
</feature>
<feature type="binding site" evidence="22">
    <location>
        <begin position="89"/>
        <end position="90"/>
    </location>
    <ligand>
        <name>ATP</name>
        <dbReference type="ChEBI" id="CHEBI:30616"/>
    </ligand>
</feature>
<dbReference type="GO" id="GO:0006654">
    <property type="term" value="P:phosphatidic acid biosynthetic process"/>
    <property type="evidence" value="ECO:0007669"/>
    <property type="project" value="InterPro"/>
</dbReference>
<feature type="binding site" evidence="22">
    <location>
        <position position="4"/>
    </location>
    <ligand>
        <name>ATP</name>
        <dbReference type="ChEBI" id="CHEBI:30616"/>
    </ligand>
</feature>
<comment type="cofactor">
    <cofactor evidence="23">
        <name>Mg(2+)</name>
        <dbReference type="ChEBI" id="CHEBI:18420"/>
    </cofactor>
    <text evidence="23">Mn(2+), Zn(2+), Cd(2+) and Co(2+) support activity to lesser extents.</text>
</comment>
<dbReference type="PANTHER" id="PTHR34299">
    <property type="entry name" value="DIACYLGLYCEROL KINASE"/>
    <property type="match status" value="1"/>
</dbReference>
<feature type="binding site" evidence="21">
    <location>
        <position position="4"/>
    </location>
    <ligand>
        <name>substrate</name>
    </ligand>
</feature>
<feature type="binding site" evidence="21">
    <location>
        <begin position="107"/>
        <end position="112"/>
    </location>
    <ligand>
        <name>substrate</name>
    </ligand>
</feature>
<evidence type="ECO:0000313" key="26">
    <source>
        <dbReference type="Proteomes" id="UP000282483"/>
    </source>
</evidence>
<evidence type="ECO:0000256" key="9">
    <source>
        <dbReference type="ARBA" id="ARBA00022692"/>
    </source>
</evidence>
<dbReference type="GO" id="GO:0005886">
    <property type="term" value="C:plasma membrane"/>
    <property type="evidence" value="ECO:0007669"/>
    <property type="project" value="UniProtKB-SubCell"/>
</dbReference>
<comment type="function">
    <text evidence="24">Catalyzes the ATP-dependent phosphorylation of sn-l,2-diacylglycerol (DAG) to phosphatidic acid. Involved in the recycling of diacylglycerol produced as a by-product during membrane-derived oligosaccharide (MDO) biosynthesis.</text>
</comment>
<evidence type="ECO:0000256" key="4">
    <source>
        <dbReference type="ARBA" id="ARBA00017575"/>
    </source>
</evidence>
<evidence type="ECO:0000256" key="8">
    <source>
        <dbReference type="ARBA" id="ARBA00022679"/>
    </source>
</evidence>
<feature type="binding site" evidence="21">
    <location>
        <position position="93"/>
    </location>
    <ligand>
        <name>substrate</name>
    </ligand>
</feature>
<dbReference type="Pfam" id="PF01219">
    <property type="entry name" value="DAGK_prokar"/>
    <property type="match status" value="1"/>
</dbReference>
<dbReference type="KEGG" id="rvi:RVIR1_09830"/>
<evidence type="ECO:0000256" key="14">
    <source>
        <dbReference type="ARBA" id="ARBA00022842"/>
    </source>
</evidence>
<evidence type="ECO:0000256" key="21">
    <source>
        <dbReference type="PIRSR" id="PIRSR600829-2"/>
    </source>
</evidence>
<evidence type="ECO:0000256" key="5">
    <source>
        <dbReference type="ARBA" id="ARBA00022475"/>
    </source>
</evidence>
<feature type="transmembrane region" description="Helical" evidence="24">
    <location>
        <begin position="91"/>
        <end position="112"/>
    </location>
</feature>
<organism evidence="25 26">
    <name type="scientific">Candidatus Rickettsiella viridis</name>
    <dbReference type="NCBI Taxonomy" id="676208"/>
    <lineage>
        <taxon>Bacteria</taxon>
        <taxon>Pseudomonadati</taxon>
        <taxon>Pseudomonadota</taxon>
        <taxon>Gammaproteobacteria</taxon>
        <taxon>Legionellales</taxon>
        <taxon>Coxiellaceae</taxon>
        <taxon>Rickettsiella</taxon>
    </lineage>
</organism>
<dbReference type="InterPro" id="IPR036945">
    <property type="entry name" value="DAGK_sf"/>
</dbReference>
<dbReference type="EC" id="2.7.1.107" evidence="3 24"/>
<proteinExistence type="inferred from homology"/>
<keyword evidence="26" id="KW-1185">Reference proteome</keyword>
<protein>
    <recommendedName>
        <fullName evidence="4 24">Diacylglycerol kinase</fullName>
        <ecNumber evidence="3 24">2.7.1.107</ecNumber>
    </recommendedName>
</protein>
<gene>
    <name evidence="25" type="primary">dgkA</name>
    <name evidence="25" type="ORF">RVIR1_09830</name>
</gene>
<dbReference type="AlphaFoldDB" id="A0A2Z5V7J6"/>
<feature type="binding site" evidence="21">
    <location>
        <begin position="25"/>
        <end position="29"/>
    </location>
    <ligand>
        <name>substrate</name>
    </ligand>
</feature>
<evidence type="ECO:0000256" key="11">
    <source>
        <dbReference type="ARBA" id="ARBA00022741"/>
    </source>
</evidence>
<evidence type="ECO:0000256" key="10">
    <source>
        <dbReference type="ARBA" id="ARBA00022723"/>
    </source>
</evidence>
<dbReference type="InterPro" id="IPR033718">
    <property type="entry name" value="DAGK_prok"/>
</dbReference>
<keyword evidence="5" id="KW-1003">Cell membrane</keyword>
<evidence type="ECO:0000256" key="19">
    <source>
        <dbReference type="ARBA" id="ARBA00023264"/>
    </source>
</evidence>
<feature type="binding site" evidence="22">
    <location>
        <position position="71"/>
    </location>
    <ligand>
        <name>ATP</name>
        <dbReference type="ChEBI" id="CHEBI:30616"/>
    </ligand>
</feature>
<keyword evidence="17 24" id="KW-0472">Membrane</keyword>
<evidence type="ECO:0000256" key="3">
    <source>
        <dbReference type="ARBA" id="ARBA00012133"/>
    </source>
</evidence>
<dbReference type="RefSeq" id="WP_126322912.1">
    <property type="nucleotide sequence ID" value="NZ_AP018005.1"/>
</dbReference>